<accession>A0A3P7YGA1</accession>
<dbReference type="Gene3D" id="3.80.10.10">
    <property type="entry name" value="Ribonuclease Inhibitor"/>
    <property type="match status" value="1"/>
</dbReference>
<evidence type="ECO:0000256" key="3">
    <source>
        <dbReference type="ARBA" id="ARBA00023786"/>
    </source>
</evidence>
<accession>A0A183FSB6</accession>
<dbReference type="Proteomes" id="UP000050761">
    <property type="component" value="Unassembled WGS sequence"/>
</dbReference>
<dbReference type="EMBL" id="UZAH01026892">
    <property type="protein sequence ID" value="VDO86451.1"/>
    <property type="molecule type" value="Genomic_DNA"/>
</dbReference>
<dbReference type="AlphaFoldDB" id="A0A183FSB6"/>
<keyword evidence="5" id="KW-1185">Reference proteome</keyword>
<dbReference type="Gene3D" id="3.30.420.10">
    <property type="entry name" value="Ribonuclease H-like superfamily/Ribonuclease H"/>
    <property type="match status" value="1"/>
</dbReference>
<protein>
    <submittedName>
        <fullName evidence="6">Leucine Rich repeat-containing domain protein</fullName>
    </submittedName>
</protein>
<evidence type="ECO:0000313" key="5">
    <source>
        <dbReference type="Proteomes" id="UP000050761"/>
    </source>
</evidence>
<evidence type="ECO:0000256" key="1">
    <source>
        <dbReference type="ARBA" id="ARBA00022614"/>
    </source>
</evidence>
<keyword evidence="2" id="KW-0677">Repeat</keyword>
<dbReference type="InterPro" id="IPR032675">
    <property type="entry name" value="LRR_dom_sf"/>
</dbReference>
<dbReference type="SMART" id="SM00364">
    <property type="entry name" value="LRR_BAC"/>
    <property type="match status" value="5"/>
</dbReference>
<dbReference type="SMART" id="SM00369">
    <property type="entry name" value="LRR_TYP"/>
    <property type="match status" value="4"/>
</dbReference>
<dbReference type="PROSITE" id="PS51450">
    <property type="entry name" value="LRR"/>
    <property type="match status" value="3"/>
</dbReference>
<dbReference type="SUPFAM" id="SSF52058">
    <property type="entry name" value="L domain-like"/>
    <property type="match status" value="1"/>
</dbReference>
<evidence type="ECO:0000313" key="4">
    <source>
        <dbReference type="EMBL" id="VDO86451.1"/>
    </source>
</evidence>
<reference evidence="6" key="2">
    <citation type="submission" date="2019-09" db="UniProtKB">
        <authorList>
            <consortium name="WormBaseParasite"/>
        </authorList>
    </citation>
    <scope>IDENTIFICATION</scope>
</reference>
<dbReference type="GO" id="GO:0003676">
    <property type="term" value="F:nucleic acid binding"/>
    <property type="evidence" value="ECO:0007669"/>
    <property type="project" value="InterPro"/>
</dbReference>
<dbReference type="PRINTS" id="PR00019">
    <property type="entry name" value="LEURICHRPT"/>
</dbReference>
<comment type="similarity">
    <text evidence="3">Belongs to the SHOC2 family.</text>
</comment>
<dbReference type="PANTHER" id="PTHR45752">
    <property type="entry name" value="LEUCINE-RICH REPEAT-CONTAINING"/>
    <property type="match status" value="1"/>
</dbReference>
<dbReference type="InterPro" id="IPR001611">
    <property type="entry name" value="Leu-rich_rpt"/>
</dbReference>
<gene>
    <name evidence="4" type="ORF">HPBE_LOCUS10819</name>
</gene>
<evidence type="ECO:0000256" key="2">
    <source>
        <dbReference type="ARBA" id="ARBA00022737"/>
    </source>
</evidence>
<dbReference type="InterPro" id="IPR050715">
    <property type="entry name" value="LRR-SigEffector_domain"/>
</dbReference>
<reference evidence="4 5" key="1">
    <citation type="submission" date="2018-11" db="EMBL/GenBank/DDBJ databases">
        <authorList>
            <consortium name="Pathogen Informatics"/>
        </authorList>
    </citation>
    <scope>NUCLEOTIDE SEQUENCE [LARGE SCALE GENOMIC DNA]</scope>
</reference>
<dbReference type="OrthoDB" id="1394818at2759"/>
<dbReference type="PANTHER" id="PTHR45752:SF187">
    <property type="entry name" value="LEUCINE-RICH REPEAT AND IQ DOMAIN-CONTAINING PROTEIN 4"/>
    <property type="match status" value="1"/>
</dbReference>
<dbReference type="InterPro" id="IPR036397">
    <property type="entry name" value="RNaseH_sf"/>
</dbReference>
<sequence>MESRLPVDHTYKGKVHLLMDDARPHPAKTTQSQLKLNIVWPLHPHYSPDLSPCDFHAFRSLEHFSRGRQFHNNDDIARAVDEWTVCGHFTHITPRISLPVIFTLSEVSSTSAVDGSFTTTTTSRAQSTNGQLFNVSSMRYLFCKNNKIRALPDSHESSNLLSCVLYNNLLTELPSDFLLKCSRLRHLNVSFNRLSALPAVSSKTDRNRIHTLRLSSNRLDESIVPVLMKMKRLKVLDLSHNRLRYFDDSALCSLNMLEELNLSSNELTSLSPSIFELPALQVLKVHSNRIRTIPDLSVSSTLQTVDMSNNVLGVFASGISIGPSLSQLDLTCNSALNLTSGTLRRSHKKPVALFDIGSEPQDRVQMGFSETSGSRNK</sequence>
<proteinExistence type="inferred from homology"/>
<organism evidence="5 6">
    <name type="scientific">Heligmosomoides polygyrus</name>
    <name type="common">Parasitic roundworm</name>
    <dbReference type="NCBI Taxonomy" id="6339"/>
    <lineage>
        <taxon>Eukaryota</taxon>
        <taxon>Metazoa</taxon>
        <taxon>Ecdysozoa</taxon>
        <taxon>Nematoda</taxon>
        <taxon>Chromadorea</taxon>
        <taxon>Rhabditida</taxon>
        <taxon>Rhabditina</taxon>
        <taxon>Rhabditomorpha</taxon>
        <taxon>Strongyloidea</taxon>
        <taxon>Heligmosomidae</taxon>
        <taxon>Heligmosomoides</taxon>
    </lineage>
</organism>
<evidence type="ECO:0000313" key="6">
    <source>
        <dbReference type="WBParaSite" id="HPBE_0001081801-mRNA-1"/>
    </source>
</evidence>
<dbReference type="InterPro" id="IPR003591">
    <property type="entry name" value="Leu-rich_rpt_typical-subtyp"/>
</dbReference>
<dbReference type="WBParaSite" id="HPBE_0001081801-mRNA-1">
    <property type="protein sequence ID" value="HPBE_0001081801-mRNA-1"/>
    <property type="gene ID" value="HPBE_0001081801"/>
</dbReference>
<dbReference type="Pfam" id="PF13855">
    <property type="entry name" value="LRR_8"/>
    <property type="match status" value="1"/>
</dbReference>
<keyword evidence="1" id="KW-0433">Leucine-rich repeat</keyword>
<name>A0A183FSB6_HELPZ</name>